<dbReference type="EMBL" id="BAAAOR010000033">
    <property type="protein sequence ID" value="GAA1538053.1"/>
    <property type="molecule type" value="Genomic_DNA"/>
</dbReference>
<dbReference type="SUPFAM" id="SSF51556">
    <property type="entry name" value="Metallo-dependent hydrolases"/>
    <property type="match status" value="1"/>
</dbReference>
<keyword evidence="4" id="KW-1185">Reference proteome</keyword>
<protein>
    <submittedName>
        <fullName evidence="3">Amidohydrolase family protein</fullName>
    </submittedName>
</protein>
<sequence>MGRSPARIDVHHHVVPPTYADLLRARAIRPGGVDVPSWTAERAMRLMDRNGIATSILSLSTPGAWFGDDDQARRIAREVNEYAADIVRDHPGRFGFFATLTVPDLAGSLAEAAYALDDLGADGIVLLSNAAGCYPYEKGLEPLLAYLHERRAVVFLHPGELPAEPAPGIPSFTADFLLDTVRAATGLVLSGALEKYDGIRWILSHAGGFLPYIAHRVLLTMIRDEPKMAQAKAMVARRRERERRLDVLRRFYFDVALSSGLHALPSLLSFADPAHVLYGSDYPFAPAPAVRFMRQEYEDVALEPGQRSAVDRTNALALFPRLSEKSA</sequence>
<evidence type="ECO:0000313" key="3">
    <source>
        <dbReference type="EMBL" id="GAA1538053.1"/>
    </source>
</evidence>
<evidence type="ECO:0000313" key="4">
    <source>
        <dbReference type="Proteomes" id="UP001500842"/>
    </source>
</evidence>
<dbReference type="InterPro" id="IPR032466">
    <property type="entry name" value="Metal_Hydrolase"/>
</dbReference>
<dbReference type="InterPro" id="IPR032465">
    <property type="entry name" value="ACMSD"/>
</dbReference>
<accession>A0ABN2BC84</accession>
<dbReference type="PANTHER" id="PTHR21240:SF28">
    <property type="entry name" value="ISO-OROTATE DECARBOXYLASE (EUROFUNG)"/>
    <property type="match status" value="1"/>
</dbReference>
<proteinExistence type="predicted"/>
<name>A0ABN2BC84_9ACTN</name>
<gene>
    <name evidence="3" type="ORF">GCM10009788_45800</name>
</gene>
<dbReference type="Gene3D" id="3.20.20.140">
    <property type="entry name" value="Metal-dependent hydrolases"/>
    <property type="match status" value="1"/>
</dbReference>
<evidence type="ECO:0000259" key="2">
    <source>
        <dbReference type="Pfam" id="PF04909"/>
    </source>
</evidence>
<dbReference type="Proteomes" id="UP001500842">
    <property type="component" value="Unassembled WGS sequence"/>
</dbReference>
<feature type="domain" description="Amidohydrolase-related" evidence="2">
    <location>
        <begin position="8"/>
        <end position="320"/>
    </location>
</feature>
<dbReference type="Pfam" id="PF04909">
    <property type="entry name" value="Amidohydro_2"/>
    <property type="match status" value="1"/>
</dbReference>
<dbReference type="InterPro" id="IPR006680">
    <property type="entry name" value="Amidohydro-rel"/>
</dbReference>
<dbReference type="RefSeq" id="WP_141007146.1">
    <property type="nucleotide sequence ID" value="NZ_BAAAOR010000033.1"/>
</dbReference>
<organism evidence="3 4">
    <name type="scientific">Nocardioides humi</name>
    <dbReference type="NCBI Taxonomy" id="449461"/>
    <lineage>
        <taxon>Bacteria</taxon>
        <taxon>Bacillati</taxon>
        <taxon>Actinomycetota</taxon>
        <taxon>Actinomycetes</taxon>
        <taxon>Propionibacteriales</taxon>
        <taxon>Nocardioidaceae</taxon>
        <taxon>Nocardioides</taxon>
    </lineage>
</organism>
<keyword evidence="1" id="KW-0456">Lyase</keyword>
<dbReference type="PANTHER" id="PTHR21240">
    <property type="entry name" value="2-AMINO-3-CARBOXYLMUCONATE-6-SEMIALDEHYDE DECARBOXYLASE"/>
    <property type="match status" value="1"/>
</dbReference>
<reference evidence="3 4" key="1">
    <citation type="journal article" date="2019" name="Int. J. Syst. Evol. Microbiol.">
        <title>The Global Catalogue of Microorganisms (GCM) 10K type strain sequencing project: providing services to taxonomists for standard genome sequencing and annotation.</title>
        <authorList>
            <consortium name="The Broad Institute Genomics Platform"/>
            <consortium name="The Broad Institute Genome Sequencing Center for Infectious Disease"/>
            <person name="Wu L."/>
            <person name="Ma J."/>
        </authorList>
    </citation>
    <scope>NUCLEOTIDE SEQUENCE [LARGE SCALE GENOMIC DNA]</scope>
    <source>
        <strain evidence="3 4">JCM 14942</strain>
    </source>
</reference>
<evidence type="ECO:0000256" key="1">
    <source>
        <dbReference type="ARBA" id="ARBA00023239"/>
    </source>
</evidence>
<comment type="caution">
    <text evidence="3">The sequence shown here is derived from an EMBL/GenBank/DDBJ whole genome shotgun (WGS) entry which is preliminary data.</text>
</comment>